<dbReference type="SMART" id="SM00100">
    <property type="entry name" value="cNMP"/>
    <property type="match status" value="1"/>
</dbReference>
<evidence type="ECO:0000259" key="5">
    <source>
        <dbReference type="PROSITE" id="PS51063"/>
    </source>
</evidence>
<evidence type="ECO:0000256" key="1">
    <source>
        <dbReference type="ARBA" id="ARBA00023015"/>
    </source>
</evidence>
<dbReference type="Proteomes" id="UP000001964">
    <property type="component" value="Chromosome"/>
</dbReference>
<dbReference type="PANTHER" id="PTHR24567:SF74">
    <property type="entry name" value="HTH-TYPE TRANSCRIPTIONAL REGULATOR ARCR"/>
    <property type="match status" value="1"/>
</dbReference>
<dbReference type="InterPro" id="IPR036388">
    <property type="entry name" value="WH-like_DNA-bd_sf"/>
</dbReference>
<keyword evidence="2" id="KW-0238">DNA-binding</keyword>
<evidence type="ECO:0000256" key="2">
    <source>
        <dbReference type="ARBA" id="ARBA00023125"/>
    </source>
</evidence>
<proteinExistence type="predicted"/>
<dbReference type="InterPro" id="IPR012318">
    <property type="entry name" value="HTH_CRP"/>
</dbReference>
<dbReference type="Pfam" id="PF00027">
    <property type="entry name" value="cNMP_binding"/>
    <property type="match status" value="1"/>
</dbReference>
<dbReference type="PROSITE" id="PS51063">
    <property type="entry name" value="HTH_CRP_2"/>
    <property type="match status" value="1"/>
</dbReference>
<dbReference type="PROSITE" id="PS50042">
    <property type="entry name" value="CNMP_BINDING_3"/>
    <property type="match status" value="1"/>
</dbReference>
<evidence type="ECO:0000256" key="3">
    <source>
        <dbReference type="ARBA" id="ARBA00023163"/>
    </source>
</evidence>
<dbReference type="Gene3D" id="2.60.120.10">
    <property type="entry name" value="Jelly Rolls"/>
    <property type="match status" value="1"/>
</dbReference>
<feature type="domain" description="Cyclic nucleotide-binding" evidence="4">
    <location>
        <begin position="13"/>
        <end position="133"/>
    </location>
</feature>
<keyword evidence="1" id="KW-0805">Transcription regulation</keyword>
<dbReference type="CDD" id="cd00038">
    <property type="entry name" value="CAP_ED"/>
    <property type="match status" value="1"/>
</dbReference>
<dbReference type="HOGENOM" id="CLU_075053_3_5_5"/>
<sequence>MTLDTIWNAALASLEILDDSTRLDMVGQAERAQVPPGTVIIAQDEADDRVFLLLQGRARVVLLSENGQEIWLDAFESGAVFGELAALTGSPRISGIVAETDCDLAVFEGSAFFGLVRRHGEIGLALSRLLARRVQHTTQRMFELSALSAPGRIYAELLRMSRPVGTDGTARVIEPAPSMKELALRVNSTRETASRTINDLQRKGLLKKLTSRIELVDPDQLDRLRGSS</sequence>
<evidence type="ECO:0000313" key="7">
    <source>
        <dbReference type="Proteomes" id="UP000001964"/>
    </source>
</evidence>
<dbReference type="InterPro" id="IPR018490">
    <property type="entry name" value="cNMP-bd_dom_sf"/>
</dbReference>
<dbReference type="GO" id="GO:0003700">
    <property type="term" value="F:DNA-binding transcription factor activity"/>
    <property type="evidence" value="ECO:0007669"/>
    <property type="project" value="TreeGrafter"/>
</dbReference>
<name>Q0ALC2_MARMM</name>
<protein>
    <submittedName>
        <fullName evidence="6">Cyclic nucleotide-binding protein</fullName>
    </submittedName>
</protein>
<dbReference type="KEGG" id="mmr:Mmar10_2635"/>
<dbReference type="InterPro" id="IPR014710">
    <property type="entry name" value="RmlC-like_jellyroll"/>
</dbReference>
<feature type="domain" description="HTH crp-type" evidence="5">
    <location>
        <begin position="147"/>
        <end position="219"/>
    </location>
</feature>
<gene>
    <name evidence="6" type="ordered locus">Mmar10_2635</name>
</gene>
<dbReference type="InterPro" id="IPR036390">
    <property type="entry name" value="WH_DNA-bd_sf"/>
</dbReference>
<dbReference type="PANTHER" id="PTHR24567">
    <property type="entry name" value="CRP FAMILY TRANSCRIPTIONAL REGULATORY PROTEIN"/>
    <property type="match status" value="1"/>
</dbReference>
<evidence type="ECO:0000259" key="4">
    <source>
        <dbReference type="PROSITE" id="PS50042"/>
    </source>
</evidence>
<dbReference type="Pfam" id="PF13545">
    <property type="entry name" value="HTH_Crp_2"/>
    <property type="match status" value="1"/>
</dbReference>
<keyword evidence="7" id="KW-1185">Reference proteome</keyword>
<dbReference type="eggNOG" id="COG0664">
    <property type="taxonomic scope" value="Bacteria"/>
</dbReference>
<dbReference type="InterPro" id="IPR050397">
    <property type="entry name" value="Env_Response_Regulators"/>
</dbReference>
<dbReference type="AlphaFoldDB" id="Q0ALC2"/>
<dbReference type="Gene3D" id="1.10.10.10">
    <property type="entry name" value="Winged helix-like DNA-binding domain superfamily/Winged helix DNA-binding domain"/>
    <property type="match status" value="1"/>
</dbReference>
<organism evidence="6 7">
    <name type="scientific">Maricaulis maris (strain MCS10)</name>
    <name type="common">Caulobacter maris</name>
    <dbReference type="NCBI Taxonomy" id="394221"/>
    <lineage>
        <taxon>Bacteria</taxon>
        <taxon>Pseudomonadati</taxon>
        <taxon>Pseudomonadota</taxon>
        <taxon>Alphaproteobacteria</taxon>
        <taxon>Maricaulales</taxon>
        <taxon>Maricaulaceae</taxon>
        <taxon>Maricaulis</taxon>
    </lineage>
</organism>
<dbReference type="SUPFAM" id="SSF51206">
    <property type="entry name" value="cAMP-binding domain-like"/>
    <property type="match status" value="1"/>
</dbReference>
<dbReference type="EMBL" id="CP000449">
    <property type="protein sequence ID" value="ABI66921.1"/>
    <property type="molecule type" value="Genomic_DNA"/>
</dbReference>
<dbReference type="GO" id="GO:0003677">
    <property type="term" value="F:DNA binding"/>
    <property type="evidence" value="ECO:0007669"/>
    <property type="project" value="UniProtKB-KW"/>
</dbReference>
<keyword evidence="3" id="KW-0804">Transcription</keyword>
<reference evidence="6 7" key="1">
    <citation type="submission" date="2006-08" db="EMBL/GenBank/DDBJ databases">
        <title>Complete sequence of Maricaulis maris MCS10.</title>
        <authorList>
            <consortium name="US DOE Joint Genome Institute"/>
            <person name="Copeland A."/>
            <person name="Lucas S."/>
            <person name="Lapidus A."/>
            <person name="Barry K."/>
            <person name="Detter J.C."/>
            <person name="Glavina del Rio T."/>
            <person name="Hammon N."/>
            <person name="Israni S."/>
            <person name="Dalin E."/>
            <person name="Tice H."/>
            <person name="Pitluck S."/>
            <person name="Saunders E."/>
            <person name="Brettin T."/>
            <person name="Bruce D."/>
            <person name="Han C."/>
            <person name="Tapia R."/>
            <person name="Gilna P."/>
            <person name="Schmutz J."/>
            <person name="Larimer F."/>
            <person name="Land M."/>
            <person name="Hauser L."/>
            <person name="Kyrpides N."/>
            <person name="Mikhailova N."/>
            <person name="Viollier P."/>
            <person name="Stephens C."/>
            <person name="Richardson P."/>
        </authorList>
    </citation>
    <scope>NUCLEOTIDE SEQUENCE [LARGE SCALE GENOMIC DNA]</scope>
    <source>
        <strain evidence="6 7">MCS10</strain>
    </source>
</reference>
<dbReference type="SUPFAM" id="SSF46785">
    <property type="entry name" value="Winged helix' DNA-binding domain"/>
    <property type="match status" value="1"/>
</dbReference>
<dbReference type="InterPro" id="IPR000595">
    <property type="entry name" value="cNMP-bd_dom"/>
</dbReference>
<dbReference type="STRING" id="394221.Mmar10_2635"/>
<evidence type="ECO:0000313" key="6">
    <source>
        <dbReference type="EMBL" id="ABI66921.1"/>
    </source>
</evidence>
<accession>Q0ALC2</accession>
<dbReference type="GO" id="GO:0005829">
    <property type="term" value="C:cytosol"/>
    <property type="evidence" value="ECO:0007669"/>
    <property type="project" value="TreeGrafter"/>
</dbReference>